<dbReference type="Proteomes" id="UP000254133">
    <property type="component" value="Unassembled WGS sequence"/>
</dbReference>
<gene>
    <name evidence="1" type="ORF">NCTC9426_01009</name>
</gene>
<dbReference type="AlphaFoldDB" id="A0A1S9ZSQ2"/>
<name>A0A1S9ZSQ2_MORBO</name>
<proteinExistence type="predicted"/>
<protein>
    <submittedName>
        <fullName evidence="1">Uncharacterized protein</fullName>
    </submittedName>
</protein>
<evidence type="ECO:0000313" key="1">
    <source>
        <dbReference type="EMBL" id="STY90976.1"/>
    </source>
</evidence>
<accession>A0A1S9ZSQ2</accession>
<sequence length="95" mass="10894">MGYEVPKLRHPFVGQYIITSSRTNKPLANYPYQINVSDNRKIQGRTNARGETMIVTTVQAESLELINDKPKPIKTRTLYVAGKDSVELFFEYIDD</sequence>
<organism evidence="1 2">
    <name type="scientific">Moraxella bovis</name>
    <dbReference type="NCBI Taxonomy" id="476"/>
    <lineage>
        <taxon>Bacteria</taxon>
        <taxon>Pseudomonadati</taxon>
        <taxon>Pseudomonadota</taxon>
        <taxon>Gammaproteobacteria</taxon>
        <taxon>Moraxellales</taxon>
        <taxon>Moraxellaceae</taxon>
        <taxon>Moraxella</taxon>
    </lineage>
</organism>
<dbReference type="EMBL" id="UGPZ01000002">
    <property type="protein sequence ID" value="STY90976.1"/>
    <property type="molecule type" value="Genomic_DNA"/>
</dbReference>
<evidence type="ECO:0000313" key="2">
    <source>
        <dbReference type="Proteomes" id="UP000254133"/>
    </source>
</evidence>
<reference evidence="1 2" key="1">
    <citation type="submission" date="2018-06" db="EMBL/GenBank/DDBJ databases">
        <authorList>
            <consortium name="Pathogen Informatics"/>
            <person name="Doyle S."/>
        </authorList>
    </citation>
    <scope>NUCLEOTIDE SEQUENCE [LARGE SCALE GENOMIC DNA]</scope>
    <source>
        <strain evidence="1 2">NCTC9426</strain>
    </source>
</reference>